<dbReference type="Proteomes" id="UP001187682">
    <property type="component" value="Unassembled WGS sequence"/>
</dbReference>
<proteinExistence type="predicted"/>
<feature type="region of interest" description="Disordered" evidence="3">
    <location>
        <begin position="79"/>
        <end position="169"/>
    </location>
</feature>
<dbReference type="InterPro" id="IPR007219">
    <property type="entry name" value="XnlR_reg_dom"/>
</dbReference>
<dbReference type="InterPro" id="IPR036864">
    <property type="entry name" value="Zn2-C6_fun-type_DNA-bd_sf"/>
</dbReference>
<dbReference type="PANTHER" id="PTHR46910:SF1">
    <property type="entry name" value="MISCELLANEOUS ZN(II)2CYS6 TRANSCRIPTION FACTOR (EUROFUNG)-RELATED"/>
    <property type="match status" value="1"/>
</dbReference>
<keyword evidence="1" id="KW-0479">Metal-binding</keyword>
<dbReference type="InterPro" id="IPR001138">
    <property type="entry name" value="Zn2Cys6_DnaBD"/>
</dbReference>
<feature type="compositionally biased region" description="Basic and acidic residues" evidence="3">
    <location>
        <begin position="95"/>
        <end position="112"/>
    </location>
</feature>
<organism evidence="5 6">
    <name type="scientific">Cephalotrichum gorgonifer</name>
    <dbReference type="NCBI Taxonomy" id="2041049"/>
    <lineage>
        <taxon>Eukaryota</taxon>
        <taxon>Fungi</taxon>
        <taxon>Dikarya</taxon>
        <taxon>Ascomycota</taxon>
        <taxon>Pezizomycotina</taxon>
        <taxon>Sordariomycetes</taxon>
        <taxon>Hypocreomycetidae</taxon>
        <taxon>Microascales</taxon>
        <taxon>Microascaceae</taxon>
        <taxon>Cephalotrichum</taxon>
    </lineage>
</organism>
<evidence type="ECO:0000313" key="6">
    <source>
        <dbReference type="Proteomes" id="UP001187682"/>
    </source>
</evidence>
<reference evidence="5" key="1">
    <citation type="submission" date="2018-03" db="EMBL/GenBank/DDBJ databases">
        <authorList>
            <person name="Guldener U."/>
        </authorList>
    </citation>
    <scope>NUCLEOTIDE SEQUENCE</scope>
</reference>
<dbReference type="CDD" id="cd12148">
    <property type="entry name" value="fungal_TF_MHR"/>
    <property type="match status" value="1"/>
</dbReference>
<evidence type="ECO:0000256" key="2">
    <source>
        <dbReference type="ARBA" id="ARBA00023242"/>
    </source>
</evidence>
<dbReference type="PROSITE" id="PS50048">
    <property type="entry name" value="ZN2_CY6_FUNGAL_2"/>
    <property type="match status" value="1"/>
</dbReference>
<keyword evidence="2" id="KW-0539">Nucleus</keyword>
<dbReference type="CDD" id="cd00067">
    <property type="entry name" value="GAL4"/>
    <property type="match status" value="1"/>
</dbReference>
<accession>A0AAE8SUK7</accession>
<dbReference type="AlphaFoldDB" id="A0AAE8SUK7"/>
<feature type="region of interest" description="Disordered" evidence="3">
    <location>
        <begin position="1"/>
        <end position="40"/>
    </location>
</feature>
<dbReference type="GO" id="GO:0000981">
    <property type="term" value="F:DNA-binding transcription factor activity, RNA polymerase II-specific"/>
    <property type="evidence" value="ECO:0007669"/>
    <property type="project" value="InterPro"/>
</dbReference>
<dbReference type="Gene3D" id="4.10.240.10">
    <property type="entry name" value="Zn(2)-C6 fungal-type DNA-binding domain"/>
    <property type="match status" value="1"/>
</dbReference>
<dbReference type="GO" id="GO:0003677">
    <property type="term" value="F:DNA binding"/>
    <property type="evidence" value="ECO:0007669"/>
    <property type="project" value="InterPro"/>
</dbReference>
<dbReference type="Pfam" id="PF00172">
    <property type="entry name" value="Zn_clus"/>
    <property type="match status" value="1"/>
</dbReference>
<evidence type="ECO:0000256" key="1">
    <source>
        <dbReference type="ARBA" id="ARBA00022723"/>
    </source>
</evidence>
<protein>
    <recommendedName>
        <fullName evidence="4">Zn(2)-C6 fungal-type domain-containing protein</fullName>
    </recommendedName>
</protein>
<evidence type="ECO:0000313" key="5">
    <source>
        <dbReference type="EMBL" id="SPO01421.1"/>
    </source>
</evidence>
<dbReference type="SUPFAM" id="SSF57701">
    <property type="entry name" value="Zn2/Cys6 DNA-binding domain"/>
    <property type="match status" value="1"/>
</dbReference>
<dbReference type="InterPro" id="IPR050987">
    <property type="entry name" value="AtrR-like"/>
</dbReference>
<evidence type="ECO:0000256" key="3">
    <source>
        <dbReference type="SAM" id="MobiDB-lite"/>
    </source>
</evidence>
<comment type="caution">
    <text evidence="5">The sequence shown here is derived from an EMBL/GenBank/DDBJ whole genome shotgun (WGS) entry which is preliminary data.</text>
</comment>
<dbReference type="GO" id="GO:0008270">
    <property type="term" value="F:zinc ion binding"/>
    <property type="evidence" value="ECO:0007669"/>
    <property type="project" value="InterPro"/>
</dbReference>
<dbReference type="PROSITE" id="PS00463">
    <property type="entry name" value="ZN2_CY6_FUNGAL_1"/>
    <property type="match status" value="1"/>
</dbReference>
<dbReference type="Pfam" id="PF04082">
    <property type="entry name" value="Fungal_trans"/>
    <property type="match status" value="1"/>
</dbReference>
<dbReference type="SMART" id="SM00906">
    <property type="entry name" value="Fungal_trans"/>
    <property type="match status" value="1"/>
</dbReference>
<gene>
    <name evidence="5" type="ORF">DNG_04096</name>
</gene>
<dbReference type="PANTHER" id="PTHR46910">
    <property type="entry name" value="TRANSCRIPTION FACTOR PDR1"/>
    <property type="match status" value="1"/>
</dbReference>
<dbReference type="EMBL" id="ONZQ02000005">
    <property type="protein sequence ID" value="SPO01421.1"/>
    <property type="molecule type" value="Genomic_DNA"/>
</dbReference>
<dbReference type="GO" id="GO:0006351">
    <property type="term" value="P:DNA-templated transcription"/>
    <property type="evidence" value="ECO:0007669"/>
    <property type="project" value="InterPro"/>
</dbReference>
<keyword evidence="6" id="KW-1185">Reference proteome</keyword>
<dbReference type="SMART" id="SM00066">
    <property type="entry name" value="GAL4"/>
    <property type="match status" value="1"/>
</dbReference>
<sequence length="769" mass="84048">MDPSIPAAFDKGAQLPGSADLGNALSPDRSPEDTAGDPIRRKPMRLSLACNQCRKRKVRCDARLPKCGNCTVRNETCETTDLRKPSNGPTIRSRALPEGRGRRSRRKSEPRPAQHPGNWMGPGASPASMDLNGSISTDVGEDTPRQTSGRCGCSASGSGASLPLQNSRTDEEEAISWVSRGYRLSMTAQNSQVALQGHASGVSPDAVVNTDDTPYRVKFVGGTSVQCLSAFIDLHLGTQGLPPVGPLFRHGMRHSEEFPVPLEHEFPALPSREILYIHLDTFVTNIWPLFPAVDRVDLETYIDRLLAVQDEEPIGLKGKIAVRDVPSLAMIYIIACIGIDEKSGCASEESTRYLRACYGLSSHLTGMSYLTSVQALLLLALALHGQARDGQAWHVVGQAIRVAQSLGLHKLHVQRPGNDNSVNAPRGYQANYDLHRRLWWSCFSLEKLLQLECGRPSCTRNGDFDRMLPSYTTSVSSEDGPPDYFAAWVSLAGIMGRISDRLYSRNFPDSEELFLETCRLDQALLDWDRCLPESLRPGGEGLGYLDEGSHSVLSSFLSQQYFSAQITVLRISLTFPHQSFIAEVKKRSAALPPTSRLLRASALCASAARTIAFQTLQLADRRIRSTVLSASQPFLAAVVIALGVLREPETRLARADIELLNSVTEHVEDFYVRWGQDAAFVRIFAELRDRIMSVSREGSGRGTHGLDTRIDARGMGSACGGAGQMAQQGAVSEVSMGLDAIVDFDMDIFGGRELWNLVEADFSGWASGN</sequence>
<name>A0AAE8SUK7_9PEZI</name>
<feature type="compositionally biased region" description="Low complexity" evidence="3">
    <location>
        <begin position="148"/>
        <end position="161"/>
    </location>
</feature>
<feature type="domain" description="Zn(2)-C6 fungal-type" evidence="4">
    <location>
        <begin position="49"/>
        <end position="79"/>
    </location>
</feature>
<evidence type="ECO:0000259" key="4">
    <source>
        <dbReference type="PROSITE" id="PS50048"/>
    </source>
</evidence>